<feature type="domain" description="RPAP1 N-terminal" evidence="4">
    <location>
        <begin position="87"/>
        <end position="130"/>
    </location>
</feature>
<feature type="compositionally biased region" description="Pro residues" evidence="2">
    <location>
        <begin position="197"/>
        <end position="214"/>
    </location>
</feature>
<dbReference type="GO" id="GO:0006366">
    <property type="term" value="P:transcription by RNA polymerase II"/>
    <property type="evidence" value="ECO:0007669"/>
    <property type="project" value="InterPro"/>
</dbReference>
<gene>
    <name evidence="5" type="ORF">B0T22DRAFT_423293</name>
</gene>
<reference evidence="5" key="1">
    <citation type="journal article" date="2023" name="Mol. Phylogenet. Evol.">
        <title>Genome-scale phylogeny and comparative genomics of the fungal order Sordariales.</title>
        <authorList>
            <person name="Hensen N."/>
            <person name="Bonometti L."/>
            <person name="Westerberg I."/>
            <person name="Brannstrom I.O."/>
            <person name="Guillou S."/>
            <person name="Cros-Aarteil S."/>
            <person name="Calhoun S."/>
            <person name="Haridas S."/>
            <person name="Kuo A."/>
            <person name="Mondo S."/>
            <person name="Pangilinan J."/>
            <person name="Riley R."/>
            <person name="LaButti K."/>
            <person name="Andreopoulos B."/>
            <person name="Lipzen A."/>
            <person name="Chen C."/>
            <person name="Yan M."/>
            <person name="Daum C."/>
            <person name="Ng V."/>
            <person name="Clum A."/>
            <person name="Steindorff A."/>
            <person name="Ohm R.A."/>
            <person name="Martin F."/>
            <person name="Silar P."/>
            <person name="Natvig D.O."/>
            <person name="Lalanne C."/>
            <person name="Gautier V."/>
            <person name="Ament-Velasquez S.L."/>
            <person name="Kruys A."/>
            <person name="Hutchinson M.I."/>
            <person name="Powell A.J."/>
            <person name="Barry K."/>
            <person name="Miller A.N."/>
            <person name="Grigoriev I.V."/>
            <person name="Debuchy R."/>
            <person name="Gladieux P."/>
            <person name="Hiltunen Thoren M."/>
            <person name="Johannesson H."/>
        </authorList>
    </citation>
    <scope>NUCLEOTIDE SEQUENCE</scope>
    <source>
        <strain evidence="5">CBS 314.62</strain>
    </source>
</reference>
<dbReference type="Proteomes" id="UP001270362">
    <property type="component" value="Unassembled WGS sequence"/>
</dbReference>
<dbReference type="PANTHER" id="PTHR21483">
    <property type="entry name" value="RNA POLYMERASE II-ASSOCIATED PROTEIN 1"/>
    <property type="match status" value="1"/>
</dbReference>
<keyword evidence="6" id="KW-1185">Reference proteome</keyword>
<dbReference type="PANTHER" id="PTHR21483:SF18">
    <property type="entry name" value="RNA POLYMERASE II-ASSOCIATED PROTEIN 1"/>
    <property type="match status" value="1"/>
</dbReference>
<dbReference type="Pfam" id="PF08621">
    <property type="entry name" value="RPAP1_N"/>
    <property type="match status" value="1"/>
</dbReference>
<evidence type="ECO:0000256" key="2">
    <source>
        <dbReference type="SAM" id="MobiDB-lite"/>
    </source>
</evidence>
<feature type="domain" description="RPAP1 C-terminal" evidence="3">
    <location>
        <begin position="293"/>
        <end position="359"/>
    </location>
</feature>
<evidence type="ECO:0000313" key="6">
    <source>
        <dbReference type="Proteomes" id="UP001270362"/>
    </source>
</evidence>
<protein>
    <submittedName>
        <fullName evidence="5">RPAP1-like protein</fullName>
    </submittedName>
</protein>
<name>A0AAE0XBY1_9PEZI</name>
<proteinExistence type="inferred from homology"/>
<dbReference type="InterPro" id="IPR013930">
    <property type="entry name" value="RPAP1_N"/>
</dbReference>
<dbReference type="EMBL" id="JAULSO010000002">
    <property type="protein sequence ID" value="KAK3689841.1"/>
    <property type="molecule type" value="Genomic_DNA"/>
</dbReference>
<dbReference type="Pfam" id="PF08620">
    <property type="entry name" value="RPAP1_C"/>
    <property type="match status" value="1"/>
</dbReference>
<evidence type="ECO:0000313" key="5">
    <source>
        <dbReference type="EMBL" id="KAK3689841.1"/>
    </source>
</evidence>
<organism evidence="5 6">
    <name type="scientific">Podospora appendiculata</name>
    <dbReference type="NCBI Taxonomy" id="314037"/>
    <lineage>
        <taxon>Eukaryota</taxon>
        <taxon>Fungi</taxon>
        <taxon>Dikarya</taxon>
        <taxon>Ascomycota</taxon>
        <taxon>Pezizomycotina</taxon>
        <taxon>Sordariomycetes</taxon>
        <taxon>Sordariomycetidae</taxon>
        <taxon>Sordariales</taxon>
        <taxon>Podosporaceae</taxon>
        <taxon>Podospora</taxon>
    </lineage>
</organism>
<reference evidence="5" key="2">
    <citation type="submission" date="2023-06" db="EMBL/GenBank/DDBJ databases">
        <authorList>
            <consortium name="Lawrence Berkeley National Laboratory"/>
            <person name="Haridas S."/>
            <person name="Hensen N."/>
            <person name="Bonometti L."/>
            <person name="Westerberg I."/>
            <person name="Brannstrom I.O."/>
            <person name="Guillou S."/>
            <person name="Cros-Aarteil S."/>
            <person name="Calhoun S."/>
            <person name="Kuo A."/>
            <person name="Mondo S."/>
            <person name="Pangilinan J."/>
            <person name="Riley R."/>
            <person name="Labutti K."/>
            <person name="Andreopoulos B."/>
            <person name="Lipzen A."/>
            <person name="Chen C."/>
            <person name="Yanf M."/>
            <person name="Daum C."/>
            <person name="Ng V."/>
            <person name="Clum A."/>
            <person name="Steindorff A."/>
            <person name="Ohm R."/>
            <person name="Martin F."/>
            <person name="Silar P."/>
            <person name="Natvig D."/>
            <person name="Lalanne C."/>
            <person name="Gautier V."/>
            <person name="Ament-Velasquez S.L."/>
            <person name="Kruys A."/>
            <person name="Hutchinson M.I."/>
            <person name="Powell A.J."/>
            <person name="Barry K."/>
            <person name="Miller A.N."/>
            <person name="Grigoriev I.V."/>
            <person name="Debuchy R."/>
            <person name="Gladieux P."/>
            <person name="Thoren M.H."/>
            <person name="Johannesson H."/>
        </authorList>
    </citation>
    <scope>NUCLEOTIDE SEQUENCE</scope>
    <source>
        <strain evidence="5">CBS 314.62</strain>
    </source>
</reference>
<comment type="caution">
    <text evidence="5">The sequence shown here is derived from an EMBL/GenBank/DDBJ whole genome shotgun (WGS) entry which is preliminary data.</text>
</comment>
<comment type="similarity">
    <text evidence="1">Belongs to the RPAP1 family.</text>
</comment>
<sequence length="433" mass="47008">MDGTLQILDVKERTVSEVKPPSFPTPSPSTAGGFPKHKKRVSAFKQQRQAQSTPSVPTPAPAPTAKPETSDPRLRSRAEMDAADKKKVAEENTAAIQSMSPEEIAQAQRDLYESLDPTLLQMLLKRANLDQPQTGPSPFDIPQSDPEPATSSTPTNPPKPTVEDTPDQDSPPPPPPHRQKPQKKPKKTVTFDDNTAPPAPPPNAFPITAPPPSKPSDGALSTNTTHFPHAPSVPDLDPSDPDFLETLHKKFFPNLPADPSKLAWMAPLPTPNSTADRESPYYPGQTSLPVSALRFDFTGALLPPRASRAIPVTKGLHHHGEAPEAAGYTIPELARLARSAVPAQRCIAFQTLGRMLYRLGRGDWGIGAGGRSGDEDDLAFGLWRCFQEGRVLDSLAEWASLEDGVGHRSSKAYATEALWLFEKGGWKEKWRGV</sequence>
<feature type="region of interest" description="Disordered" evidence="2">
    <location>
        <begin position="1"/>
        <end position="102"/>
    </location>
</feature>
<evidence type="ECO:0000259" key="3">
    <source>
        <dbReference type="Pfam" id="PF08620"/>
    </source>
</evidence>
<accession>A0AAE0XBY1</accession>
<feature type="region of interest" description="Disordered" evidence="2">
    <location>
        <begin position="126"/>
        <end position="239"/>
    </location>
</feature>
<evidence type="ECO:0000256" key="1">
    <source>
        <dbReference type="ARBA" id="ARBA00009953"/>
    </source>
</evidence>
<evidence type="ECO:0000259" key="4">
    <source>
        <dbReference type="Pfam" id="PF08621"/>
    </source>
</evidence>
<dbReference type="AlphaFoldDB" id="A0AAE0XBY1"/>
<feature type="compositionally biased region" description="Basic and acidic residues" evidence="2">
    <location>
        <begin position="68"/>
        <end position="90"/>
    </location>
</feature>
<dbReference type="InterPro" id="IPR013929">
    <property type="entry name" value="RPAP1_C"/>
</dbReference>
<dbReference type="InterPro" id="IPR039913">
    <property type="entry name" value="RPAP1/Rba50"/>
</dbReference>
<feature type="compositionally biased region" description="Basic residues" evidence="2">
    <location>
        <begin position="177"/>
        <end position="187"/>
    </location>
</feature>